<gene>
    <name evidence="2" type="ORF">CH379_005490</name>
</gene>
<keyword evidence="3" id="KW-1185">Reference proteome</keyword>
<organism evidence="2 3">
    <name type="scientific">Leptospira ellisii</name>
    <dbReference type="NCBI Taxonomy" id="2023197"/>
    <lineage>
        <taxon>Bacteria</taxon>
        <taxon>Pseudomonadati</taxon>
        <taxon>Spirochaetota</taxon>
        <taxon>Spirochaetia</taxon>
        <taxon>Leptospirales</taxon>
        <taxon>Leptospiraceae</taxon>
        <taxon>Leptospira</taxon>
    </lineage>
</organism>
<protein>
    <recommendedName>
        <fullName evidence="4">Lipoprotein</fullName>
    </recommendedName>
</protein>
<feature type="region of interest" description="Disordered" evidence="1">
    <location>
        <begin position="43"/>
        <end position="69"/>
    </location>
</feature>
<dbReference type="AlphaFoldDB" id="A0AAE4QM62"/>
<dbReference type="NCBIfam" id="NF047490">
    <property type="entry name" value="LamCadPlsmbinLA2219"/>
    <property type="match status" value="1"/>
</dbReference>
<sequence length="229" mass="25912">MKHTQWRIKVNMQIAPVPSIAKKITNTCVLVLSVFWILSCSSSGGSTKETETGKYEAVPNPAGENEPVLDEEGNTVGLTTADPAPFLKPSKDPLEYFRVHITSDGYQLRQLRGSKYIKRKVDRGGDALISEELVRFNKINFVDDGIIIVVLNGNTGAFETIRFNTRVPRINDLAKIVQNDVTRWSMEHSEEKPVITKFQIHYTLELKNKVGSTRDAVKEELKKEVIRRR</sequence>
<evidence type="ECO:0008006" key="4">
    <source>
        <dbReference type="Google" id="ProtNLM"/>
    </source>
</evidence>
<proteinExistence type="predicted"/>
<evidence type="ECO:0000256" key="1">
    <source>
        <dbReference type="SAM" id="MobiDB-lite"/>
    </source>
</evidence>
<name>A0AAE4QM62_9LEPT</name>
<evidence type="ECO:0000313" key="2">
    <source>
        <dbReference type="EMBL" id="MDV6235081.1"/>
    </source>
</evidence>
<reference evidence="2 3" key="1">
    <citation type="journal article" date="2018" name="Microb. Genom.">
        <title>Deciphering the unexplored Leptospira diversity from soils uncovers genomic evolution to virulence.</title>
        <authorList>
            <person name="Thibeaux R."/>
            <person name="Iraola G."/>
            <person name="Ferres I."/>
            <person name="Bierque E."/>
            <person name="Girault D."/>
            <person name="Soupe-Gilbert M.E."/>
            <person name="Picardeau M."/>
            <person name="Goarant C."/>
        </authorList>
    </citation>
    <scope>NUCLEOTIDE SEQUENCE [LARGE SCALE GENOMIC DNA]</scope>
    <source>
        <strain evidence="2 3">ATI7-C-A5</strain>
    </source>
</reference>
<comment type="caution">
    <text evidence="2">The sequence shown here is derived from an EMBL/GenBank/DDBJ whole genome shotgun (WGS) entry which is preliminary data.</text>
</comment>
<accession>A0AAE4QM62</accession>
<evidence type="ECO:0000313" key="3">
    <source>
        <dbReference type="Proteomes" id="UP000232122"/>
    </source>
</evidence>
<dbReference type="Proteomes" id="UP000232122">
    <property type="component" value="Unassembled WGS sequence"/>
</dbReference>
<dbReference type="EMBL" id="NPEF02000004">
    <property type="protein sequence ID" value="MDV6235081.1"/>
    <property type="molecule type" value="Genomic_DNA"/>
</dbReference>